<accession>A0A7J7L3H4</accession>
<evidence type="ECO:0000313" key="2">
    <source>
        <dbReference type="EMBL" id="KAF6137104.1"/>
    </source>
</evidence>
<dbReference type="GO" id="GO:0004523">
    <property type="term" value="F:RNA-DNA hybrid ribonuclease activity"/>
    <property type="evidence" value="ECO:0007669"/>
    <property type="project" value="InterPro"/>
</dbReference>
<dbReference type="InterPro" id="IPR002156">
    <property type="entry name" value="RNaseH_domain"/>
</dbReference>
<comment type="caution">
    <text evidence="2">The sequence shown here is derived from an EMBL/GenBank/DDBJ whole genome shotgun (WGS) entry which is preliminary data.</text>
</comment>
<dbReference type="AlphaFoldDB" id="A0A7J7L3H4"/>
<dbReference type="Proteomes" id="UP000541444">
    <property type="component" value="Unassembled WGS sequence"/>
</dbReference>
<dbReference type="InterPro" id="IPR012337">
    <property type="entry name" value="RNaseH-like_sf"/>
</dbReference>
<reference evidence="2 3" key="1">
    <citation type="journal article" date="2020" name="IScience">
        <title>Genome Sequencing of the Endangered Kingdonia uniflora (Circaeasteraceae, Ranunculales) Reveals Potential Mechanisms of Evolutionary Specialization.</title>
        <authorList>
            <person name="Sun Y."/>
            <person name="Deng T."/>
            <person name="Zhang A."/>
            <person name="Moore M.J."/>
            <person name="Landis J.B."/>
            <person name="Lin N."/>
            <person name="Zhang H."/>
            <person name="Zhang X."/>
            <person name="Huang J."/>
            <person name="Zhang X."/>
            <person name="Sun H."/>
            <person name="Wang H."/>
        </authorList>
    </citation>
    <scope>NUCLEOTIDE SEQUENCE [LARGE SCALE GENOMIC DNA]</scope>
    <source>
        <strain evidence="2">TB1705</strain>
        <tissue evidence="2">Leaf</tissue>
    </source>
</reference>
<feature type="domain" description="RNase H type-1" evidence="1">
    <location>
        <begin position="175"/>
        <end position="239"/>
    </location>
</feature>
<name>A0A7J7L3H4_9MAGN</name>
<gene>
    <name evidence="2" type="ORF">GIB67_030868</name>
</gene>
<dbReference type="EMBL" id="JACGCM010002660">
    <property type="protein sequence ID" value="KAF6137104.1"/>
    <property type="molecule type" value="Genomic_DNA"/>
</dbReference>
<dbReference type="OrthoDB" id="1002037at2759"/>
<dbReference type="InterPro" id="IPR044730">
    <property type="entry name" value="RNase_H-like_dom_plant"/>
</dbReference>
<keyword evidence="3" id="KW-1185">Reference proteome</keyword>
<dbReference type="Gene3D" id="3.30.420.10">
    <property type="entry name" value="Ribonuclease H-like superfamily/Ribonuclease H"/>
    <property type="match status" value="1"/>
</dbReference>
<sequence>MLFKLNWIFTQREETWAQLLHVKFHTTSGERIQYHKQSPVWPGIKHVEGITKPFIGWIIGKGMKIDFWRYSWASDIPLREDIDLPHYLWKKCTARVSDLINADGWNFPPDISLAFLAMGINISNIPCNPCVEDIQIWKPDVHGDFSVKNVVKELSVNSKMGNAPSICSCRWNLPNIGEVKVCCDGLALGNPGPSGIGVVYRDWEGRVLGMLSKAVGSPTNCLEEVQAIVDGEEKALHRG</sequence>
<protein>
    <recommendedName>
        <fullName evidence="1">RNase H type-1 domain-containing protein</fullName>
    </recommendedName>
</protein>
<proteinExistence type="predicted"/>
<dbReference type="PROSITE" id="PS50879">
    <property type="entry name" value="RNASE_H_1"/>
    <property type="match status" value="1"/>
</dbReference>
<dbReference type="SUPFAM" id="SSF53098">
    <property type="entry name" value="Ribonuclease H-like"/>
    <property type="match status" value="1"/>
</dbReference>
<evidence type="ECO:0000313" key="3">
    <source>
        <dbReference type="Proteomes" id="UP000541444"/>
    </source>
</evidence>
<organism evidence="2 3">
    <name type="scientific">Kingdonia uniflora</name>
    <dbReference type="NCBI Taxonomy" id="39325"/>
    <lineage>
        <taxon>Eukaryota</taxon>
        <taxon>Viridiplantae</taxon>
        <taxon>Streptophyta</taxon>
        <taxon>Embryophyta</taxon>
        <taxon>Tracheophyta</taxon>
        <taxon>Spermatophyta</taxon>
        <taxon>Magnoliopsida</taxon>
        <taxon>Ranunculales</taxon>
        <taxon>Circaeasteraceae</taxon>
        <taxon>Kingdonia</taxon>
    </lineage>
</organism>
<dbReference type="GO" id="GO:0003676">
    <property type="term" value="F:nucleic acid binding"/>
    <property type="evidence" value="ECO:0007669"/>
    <property type="project" value="InterPro"/>
</dbReference>
<dbReference type="CDD" id="cd06222">
    <property type="entry name" value="RNase_H_like"/>
    <property type="match status" value="1"/>
</dbReference>
<dbReference type="InterPro" id="IPR036397">
    <property type="entry name" value="RNaseH_sf"/>
</dbReference>
<evidence type="ECO:0000259" key="1">
    <source>
        <dbReference type="PROSITE" id="PS50879"/>
    </source>
</evidence>